<protein>
    <recommendedName>
        <fullName evidence="1">F5/8 type C domain-containing protein</fullName>
    </recommendedName>
</protein>
<dbReference type="InterPro" id="IPR000421">
    <property type="entry name" value="FA58C"/>
</dbReference>
<dbReference type="STRING" id="45351.A7RL99"/>
<dbReference type="Pfam" id="PF00754">
    <property type="entry name" value="F5_F8_type_C"/>
    <property type="match status" value="2"/>
</dbReference>
<feature type="domain" description="F5/8 type C" evidence="1">
    <location>
        <begin position="105"/>
        <end position="253"/>
    </location>
</feature>
<dbReference type="PROSITE" id="PS50022">
    <property type="entry name" value="FA58C_3"/>
    <property type="match status" value="2"/>
</dbReference>
<dbReference type="PANTHER" id="PTHR24543">
    <property type="entry name" value="MULTICOPPER OXIDASE-RELATED"/>
    <property type="match status" value="1"/>
</dbReference>
<proteinExistence type="predicted"/>
<dbReference type="InterPro" id="IPR008979">
    <property type="entry name" value="Galactose-bd-like_sf"/>
</dbReference>
<dbReference type="PhylomeDB" id="A7RL99"/>
<name>A7RL99_NEMVE</name>
<dbReference type="SUPFAM" id="SSF49785">
    <property type="entry name" value="Galactose-binding domain-like"/>
    <property type="match status" value="2"/>
</dbReference>
<evidence type="ECO:0000313" key="2">
    <source>
        <dbReference type="EMBL" id="EDO47894.1"/>
    </source>
</evidence>
<dbReference type="PROSITE" id="PS01285">
    <property type="entry name" value="FA58C_1"/>
    <property type="match status" value="1"/>
</dbReference>
<evidence type="ECO:0000313" key="3">
    <source>
        <dbReference type="Proteomes" id="UP000001593"/>
    </source>
</evidence>
<dbReference type="CDD" id="cd00057">
    <property type="entry name" value="FA58C"/>
    <property type="match status" value="2"/>
</dbReference>
<feature type="domain" description="F5/8 type C" evidence="1">
    <location>
        <begin position="1"/>
        <end position="99"/>
    </location>
</feature>
<dbReference type="HOGENOM" id="CLU_030066_0_2_1"/>
<dbReference type="PANTHER" id="PTHR24543:SF335">
    <property type="entry name" value="EGF-LIKE REPEAT AND DISCOIDIN I-LIKE DOMAIN-CONTAINING PROTEIN 3"/>
    <property type="match status" value="1"/>
</dbReference>
<evidence type="ECO:0000259" key="1">
    <source>
        <dbReference type="PROSITE" id="PS50022"/>
    </source>
</evidence>
<sequence>SDDFLQIDLGTPHIVCGVATQGNHPQDQWVISFKFTYSTDGTTYSFYEDLAGNQVLFANQDRDGVVHKVLYKELVARYVRIHPTTFQGKACMRGELYGVKTIGACTAPFGLENNTIPDGQISSNSSEASHPASQGRLYGASLGYTVGDSWCQSSSDDFLQIDLGTPHIVCGVATQGNHPQDQWVISFKFTYSSNGTTYSFYEDLAGNQVLFANQDRDGVVHQVLYKELVARYVRIHPTTFQGKPCMRGELYGVKTITGE</sequence>
<dbReference type="Gene3D" id="2.60.120.260">
    <property type="entry name" value="Galactose-binding domain-like"/>
    <property type="match status" value="2"/>
</dbReference>
<feature type="non-terminal residue" evidence="2">
    <location>
        <position position="259"/>
    </location>
</feature>
<dbReference type="AlphaFoldDB" id="A7RL99"/>
<dbReference type="EMBL" id="DS469517">
    <property type="protein sequence ID" value="EDO47894.1"/>
    <property type="molecule type" value="Genomic_DNA"/>
</dbReference>
<reference evidence="2 3" key="1">
    <citation type="journal article" date="2007" name="Science">
        <title>Sea anemone genome reveals ancestral eumetazoan gene repertoire and genomic organization.</title>
        <authorList>
            <person name="Putnam N.H."/>
            <person name="Srivastava M."/>
            <person name="Hellsten U."/>
            <person name="Dirks B."/>
            <person name="Chapman J."/>
            <person name="Salamov A."/>
            <person name="Terry A."/>
            <person name="Shapiro H."/>
            <person name="Lindquist E."/>
            <person name="Kapitonov V.V."/>
            <person name="Jurka J."/>
            <person name="Genikhovich G."/>
            <person name="Grigoriev I.V."/>
            <person name="Lucas S.M."/>
            <person name="Steele R.E."/>
            <person name="Finnerty J.R."/>
            <person name="Technau U."/>
            <person name="Martindale M.Q."/>
            <person name="Rokhsar D.S."/>
        </authorList>
    </citation>
    <scope>NUCLEOTIDE SEQUENCE [LARGE SCALE GENOMIC DNA]</scope>
    <source>
        <strain evidence="3">CH2 X CH6</strain>
    </source>
</reference>
<feature type="non-terminal residue" evidence="2">
    <location>
        <position position="1"/>
    </location>
</feature>
<dbReference type="Proteomes" id="UP000001593">
    <property type="component" value="Unassembled WGS sequence"/>
</dbReference>
<dbReference type="InParanoid" id="A7RL99"/>
<keyword evidence="3" id="KW-1185">Reference proteome</keyword>
<organism evidence="2 3">
    <name type="scientific">Nematostella vectensis</name>
    <name type="common">Starlet sea anemone</name>
    <dbReference type="NCBI Taxonomy" id="45351"/>
    <lineage>
        <taxon>Eukaryota</taxon>
        <taxon>Metazoa</taxon>
        <taxon>Cnidaria</taxon>
        <taxon>Anthozoa</taxon>
        <taxon>Hexacorallia</taxon>
        <taxon>Actiniaria</taxon>
        <taxon>Edwardsiidae</taxon>
        <taxon>Nematostella</taxon>
    </lineage>
</organism>
<dbReference type="OMA" id="YQMDNTT"/>
<gene>
    <name evidence="2" type="ORF">NEMVEDRAFT_v1g60891</name>
</gene>
<accession>A7RL99</accession>
<dbReference type="SMART" id="SM00231">
    <property type="entry name" value="FA58C"/>
    <property type="match status" value="2"/>
</dbReference>